<dbReference type="Gramene" id="AET5Gv20301500.4">
    <property type="protein sequence ID" value="AET5Gv20301500.4"/>
    <property type="gene ID" value="AET5Gv20301500"/>
</dbReference>
<accession>A0A453K5H1</accession>
<protein>
    <submittedName>
        <fullName evidence="1">Uncharacterized protein</fullName>
    </submittedName>
</protein>
<proteinExistence type="predicted"/>
<sequence length="81" mass="9104">MSINRIFIFGCRHCSRYPSQSRWCRLVESTCAGVISLARIANYQSSLYFVLPLSATAYPKQLLVHCRMGDGSIVHVGPGRR</sequence>
<dbReference type="EnsemblPlants" id="AET5Gv20301500.4">
    <property type="protein sequence ID" value="AET5Gv20301500.4"/>
    <property type="gene ID" value="AET5Gv20301500"/>
</dbReference>
<name>A0A453K5H1_AEGTS</name>
<organism evidence="1 2">
    <name type="scientific">Aegilops tauschii subsp. strangulata</name>
    <name type="common">Goatgrass</name>
    <dbReference type="NCBI Taxonomy" id="200361"/>
    <lineage>
        <taxon>Eukaryota</taxon>
        <taxon>Viridiplantae</taxon>
        <taxon>Streptophyta</taxon>
        <taxon>Embryophyta</taxon>
        <taxon>Tracheophyta</taxon>
        <taxon>Spermatophyta</taxon>
        <taxon>Magnoliopsida</taxon>
        <taxon>Liliopsida</taxon>
        <taxon>Poales</taxon>
        <taxon>Poaceae</taxon>
        <taxon>BOP clade</taxon>
        <taxon>Pooideae</taxon>
        <taxon>Triticodae</taxon>
        <taxon>Triticeae</taxon>
        <taxon>Triticinae</taxon>
        <taxon>Aegilops</taxon>
    </lineage>
</organism>
<reference evidence="2" key="2">
    <citation type="journal article" date="2017" name="Nat. Plants">
        <title>The Aegilops tauschii genome reveals multiple impacts of transposons.</title>
        <authorList>
            <person name="Zhao G."/>
            <person name="Zou C."/>
            <person name="Li K."/>
            <person name="Wang K."/>
            <person name="Li T."/>
            <person name="Gao L."/>
            <person name="Zhang X."/>
            <person name="Wang H."/>
            <person name="Yang Z."/>
            <person name="Liu X."/>
            <person name="Jiang W."/>
            <person name="Mao L."/>
            <person name="Kong X."/>
            <person name="Jiao Y."/>
            <person name="Jia J."/>
        </authorList>
    </citation>
    <scope>NUCLEOTIDE SEQUENCE [LARGE SCALE GENOMIC DNA]</scope>
    <source>
        <strain evidence="2">cv. AL8/78</strain>
    </source>
</reference>
<evidence type="ECO:0000313" key="2">
    <source>
        <dbReference type="Proteomes" id="UP000015105"/>
    </source>
</evidence>
<dbReference type="Proteomes" id="UP000015105">
    <property type="component" value="Chromosome 5D"/>
</dbReference>
<keyword evidence="2" id="KW-1185">Reference proteome</keyword>
<evidence type="ECO:0000313" key="1">
    <source>
        <dbReference type="EnsemblPlants" id="AET5Gv20301500.4"/>
    </source>
</evidence>
<reference evidence="1" key="5">
    <citation type="journal article" date="2021" name="G3 (Bethesda)">
        <title>Aegilops tauschii genome assembly Aet v5.0 features greater sequence contiguity and improved annotation.</title>
        <authorList>
            <person name="Wang L."/>
            <person name="Zhu T."/>
            <person name="Rodriguez J.C."/>
            <person name="Deal K.R."/>
            <person name="Dubcovsky J."/>
            <person name="McGuire P.E."/>
            <person name="Lux T."/>
            <person name="Spannagl M."/>
            <person name="Mayer K.F.X."/>
            <person name="Baldrich P."/>
            <person name="Meyers B.C."/>
            <person name="Huo N."/>
            <person name="Gu Y.Q."/>
            <person name="Zhou H."/>
            <person name="Devos K.M."/>
            <person name="Bennetzen J.L."/>
            <person name="Unver T."/>
            <person name="Budak H."/>
            <person name="Gulick P.J."/>
            <person name="Galiba G."/>
            <person name="Kalapos B."/>
            <person name="Nelson D.R."/>
            <person name="Li P."/>
            <person name="You F.M."/>
            <person name="Luo M.C."/>
            <person name="Dvorak J."/>
        </authorList>
    </citation>
    <scope>NUCLEOTIDE SEQUENCE [LARGE SCALE GENOMIC DNA]</scope>
    <source>
        <strain evidence="1">cv. AL8/78</strain>
    </source>
</reference>
<reference evidence="1" key="3">
    <citation type="journal article" date="2017" name="Nature">
        <title>Genome sequence of the progenitor of the wheat D genome Aegilops tauschii.</title>
        <authorList>
            <person name="Luo M.C."/>
            <person name="Gu Y.Q."/>
            <person name="Puiu D."/>
            <person name="Wang H."/>
            <person name="Twardziok S.O."/>
            <person name="Deal K.R."/>
            <person name="Huo N."/>
            <person name="Zhu T."/>
            <person name="Wang L."/>
            <person name="Wang Y."/>
            <person name="McGuire P.E."/>
            <person name="Liu S."/>
            <person name="Long H."/>
            <person name="Ramasamy R.K."/>
            <person name="Rodriguez J.C."/>
            <person name="Van S.L."/>
            <person name="Yuan L."/>
            <person name="Wang Z."/>
            <person name="Xia Z."/>
            <person name="Xiao L."/>
            <person name="Anderson O.D."/>
            <person name="Ouyang S."/>
            <person name="Liang Y."/>
            <person name="Zimin A.V."/>
            <person name="Pertea G."/>
            <person name="Qi P."/>
            <person name="Bennetzen J.L."/>
            <person name="Dai X."/>
            <person name="Dawson M.W."/>
            <person name="Muller H.G."/>
            <person name="Kugler K."/>
            <person name="Rivarola-Duarte L."/>
            <person name="Spannagl M."/>
            <person name="Mayer K.F.X."/>
            <person name="Lu F.H."/>
            <person name="Bevan M.W."/>
            <person name="Leroy P."/>
            <person name="Li P."/>
            <person name="You F.M."/>
            <person name="Sun Q."/>
            <person name="Liu Z."/>
            <person name="Lyons E."/>
            <person name="Wicker T."/>
            <person name="Salzberg S.L."/>
            <person name="Devos K.M."/>
            <person name="Dvorak J."/>
        </authorList>
    </citation>
    <scope>NUCLEOTIDE SEQUENCE [LARGE SCALE GENOMIC DNA]</scope>
    <source>
        <strain evidence="1">cv. AL8/78</strain>
    </source>
</reference>
<dbReference type="AlphaFoldDB" id="A0A453K5H1"/>
<reference evidence="1" key="4">
    <citation type="submission" date="2019-03" db="UniProtKB">
        <authorList>
            <consortium name="EnsemblPlants"/>
        </authorList>
    </citation>
    <scope>IDENTIFICATION</scope>
</reference>
<reference evidence="2" key="1">
    <citation type="journal article" date="2014" name="Science">
        <title>Ancient hybridizations among the ancestral genomes of bread wheat.</title>
        <authorList>
            <consortium name="International Wheat Genome Sequencing Consortium,"/>
            <person name="Marcussen T."/>
            <person name="Sandve S.R."/>
            <person name="Heier L."/>
            <person name="Spannagl M."/>
            <person name="Pfeifer M."/>
            <person name="Jakobsen K.S."/>
            <person name="Wulff B.B."/>
            <person name="Steuernagel B."/>
            <person name="Mayer K.F."/>
            <person name="Olsen O.A."/>
        </authorList>
    </citation>
    <scope>NUCLEOTIDE SEQUENCE [LARGE SCALE GENOMIC DNA]</scope>
    <source>
        <strain evidence="2">cv. AL8/78</strain>
    </source>
</reference>